<dbReference type="KEGG" id="crx:CRECT_1885"/>
<evidence type="ECO:0000256" key="1">
    <source>
        <dbReference type="SAM" id="Phobius"/>
    </source>
</evidence>
<evidence type="ECO:0000313" key="3">
    <source>
        <dbReference type="Proteomes" id="UP000502377"/>
    </source>
</evidence>
<protein>
    <submittedName>
        <fullName evidence="2">CRISPR/Cas system-associated protein</fullName>
    </submittedName>
</protein>
<name>A0A6G5QP66_CAMRE</name>
<keyword evidence="1" id="KW-1133">Transmembrane helix</keyword>
<dbReference type="RefSeq" id="WP_004318634.1">
    <property type="nucleotide sequence ID" value="NZ_CP012543.1"/>
</dbReference>
<accession>A0A6G5QP66</accession>
<dbReference type="AlphaFoldDB" id="A0A6G5QP66"/>
<proteinExistence type="predicted"/>
<dbReference type="Proteomes" id="UP000502377">
    <property type="component" value="Chromosome"/>
</dbReference>
<evidence type="ECO:0000313" key="2">
    <source>
        <dbReference type="EMBL" id="QCD47505.1"/>
    </source>
</evidence>
<organism evidence="2 3">
    <name type="scientific">Campylobacter rectus</name>
    <name type="common">Wolinella recta</name>
    <dbReference type="NCBI Taxonomy" id="203"/>
    <lineage>
        <taxon>Bacteria</taxon>
        <taxon>Pseudomonadati</taxon>
        <taxon>Campylobacterota</taxon>
        <taxon>Epsilonproteobacteria</taxon>
        <taxon>Campylobacterales</taxon>
        <taxon>Campylobacteraceae</taxon>
        <taxon>Campylobacter</taxon>
    </lineage>
</organism>
<keyword evidence="1" id="KW-0472">Membrane</keyword>
<keyword evidence="1" id="KW-0812">Transmembrane</keyword>
<gene>
    <name evidence="2" type="ORF">CRECT_1885</name>
</gene>
<feature type="transmembrane region" description="Helical" evidence="1">
    <location>
        <begin position="12"/>
        <end position="39"/>
    </location>
</feature>
<dbReference type="Gene3D" id="3.40.50.10770">
    <property type="entry name" value="Hypothetical protein VC1899 like domain (Restriction endonuclease-like)"/>
    <property type="match status" value="1"/>
</dbReference>
<reference evidence="2 3" key="1">
    <citation type="submission" date="2016-07" db="EMBL/GenBank/DDBJ databases">
        <title>Comparative genomics of the Campylobacter concisus group.</title>
        <authorList>
            <person name="Miller W.G."/>
            <person name="Yee E."/>
            <person name="Chapman M.H."/>
            <person name="Huynh S."/>
            <person name="Bono J.L."/>
            <person name="On S.L.W."/>
            <person name="StLeger J."/>
            <person name="Foster G."/>
            <person name="Parker C.T."/>
        </authorList>
    </citation>
    <scope>NUCLEOTIDE SEQUENCE [LARGE SCALE GENOMIC DNA]</scope>
    <source>
        <strain evidence="2 3">ATCC 33238</strain>
    </source>
</reference>
<dbReference type="EMBL" id="CP012543">
    <property type="protein sequence ID" value="QCD47505.1"/>
    <property type="molecule type" value="Genomic_DNA"/>
</dbReference>
<sequence length="264" mass="30244">MTYYEKRNFQKIVVSLLGSSLLGYRAFFIIAGVLLFFAWLPDGMSSLLDKIFGGEILKWSAKDGTMAVQILGSIAIFVVIKRIIPKDIPNVDICINDRPKRAKVLVLFLSENNSGIEEILKFKTIDEYGRNNYRMPLKAIDYHKQELKNIIVVCSEQSFGDKDKFLKCVQNLFGKELADMANVRYIKNFEDAKSVYKFLESVYNQLKQEGFMEDDIVFDVTGGQKAISIAGAMFAIPNDRHLQYVSTSDYTVKHYDLTYMQNEE</sequence>